<sequence>MPPDASAVCTPAGPFPLASFTIGTHSQERSSLKGGLRVLSLFDPVAWSSLDFDRFDVDESFEPQWLHRPLDLRRLNLSRSSGSSPKHTASVMQALSMSLKSDSLQELYVQVDSKDTVVALGKLLSYAGRNITTLAIQNDGSYTSTRDGWVDPLEGNWRMLNLSACTKLESISLLMHFREKPTRPLSETPVGIIQQAPPSLRMVTIDVYCLPKSTTIGNRSVFKIHDFDKVLSTMHFPHLQGFELHICPDSSLQYRNGHWPKCVASPGRPQGPSWAWPPESEEIVVTGGFEPHVWADWTLRAKTN</sequence>
<organism evidence="1 2">
    <name type="scientific">Lentinus brumalis</name>
    <dbReference type="NCBI Taxonomy" id="2498619"/>
    <lineage>
        <taxon>Eukaryota</taxon>
        <taxon>Fungi</taxon>
        <taxon>Dikarya</taxon>
        <taxon>Basidiomycota</taxon>
        <taxon>Agaricomycotina</taxon>
        <taxon>Agaricomycetes</taxon>
        <taxon>Polyporales</taxon>
        <taxon>Polyporaceae</taxon>
        <taxon>Lentinus</taxon>
    </lineage>
</organism>
<dbReference type="Proteomes" id="UP000256964">
    <property type="component" value="Unassembled WGS sequence"/>
</dbReference>
<name>A0A371D401_9APHY</name>
<accession>A0A371D401</accession>
<proteinExistence type="predicted"/>
<gene>
    <name evidence="1" type="ORF">OH76DRAFT_788851</name>
</gene>
<evidence type="ECO:0008006" key="3">
    <source>
        <dbReference type="Google" id="ProtNLM"/>
    </source>
</evidence>
<protein>
    <recommendedName>
        <fullName evidence="3">F-box domain-containing protein</fullName>
    </recommendedName>
</protein>
<dbReference type="AlphaFoldDB" id="A0A371D401"/>
<evidence type="ECO:0000313" key="2">
    <source>
        <dbReference type="Proteomes" id="UP000256964"/>
    </source>
</evidence>
<dbReference type="EMBL" id="KZ857420">
    <property type="protein sequence ID" value="RDX47276.1"/>
    <property type="molecule type" value="Genomic_DNA"/>
</dbReference>
<reference evidence="1 2" key="1">
    <citation type="journal article" date="2018" name="Biotechnol. Biofuels">
        <title>Integrative visual omics of the white-rot fungus Polyporus brumalis exposes the biotechnological potential of its oxidative enzymes for delignifying raw plant biomass.</title>
        <authorList>
            <person name="Miyauchi S."/>
            <person name="Rancon A."/>
            <person name="Drula E."/>
            <person name="Hage H."/>
            <person name="Chaduli D."/>
            <person name="Favel A."/>
            <person name="Grisel S."/>
            <person name="Henrissat B."/>
            <person name="Herpoel-Gimbert I."/>
            <person name="Ruiz-Duenas F.J."/>
            <person name="Chevret D."/>
            <person name="Hainaut M."/>
            <person name="Lin J."/>
            <person name="Wang M."/>
            <person name="Pangilinan J."/>
            <person name="Lipzen A."/>
            <person name="Lesage-Meessen L."/>
            <person name="Navarro D."/>
            <person name="Riley R."/>
            <person name="Grigoriev I.V."/>
            <person name="Zhou S."/>
            <person name="Raouche S."/>
            <person name="Rosso M.N."/>
        </authorList>
    </citation>
    <scope>NUCLEOTIDE SEQUENCE [LARGE SCALE GENOMIC DNA]</scope>
    <source>
        <strain evidence="1 2">BRFM 1820</strain>
    </source>
</reference>
<dbReference type="OrthoDB" id="2757982at2759"/>
<keyword evidence="2" id="KW-1185">Reference proteome</keyword>
<evidence type="ECO:0000313" key="1">
    <source>
        <dbReference type="EMBL" id="RDX47276.1"/>
    </source>
</evidence>